<protein>
    <submittedName>
        <fullName evidence="1">Uncharacterized protein</fullName>
    </submittedName>
</protein>
<reference evidence="1" key="1">
    <citation type="submission" date="2022-04" db="EMBL/GenBank/DDBJ databases">
        <title>Genome of the entomopathogenic fungus Entomophthora muscae.</title>
        <authorList>
            <person name="Elya C."/>
            <person name="Lovett B.R."/>
            <person name="Lee E."/>
            <person name="Macias A.M."/>
            <person name="Hajek A.E."/>
            <person name="De Bivort B.L."/>
            <person name="Kasson M.T."/>
            <person name="De Fine Licht H.H."/>
            <person name="Stajich J.E."/>
        </authorList>
    </citation>
    <scope>NUCLEOTIDE SEQUENCE</scope>
    <source>
        <strain evidence="1">Berkeley</strain>
    </source>
</reference>
<name>A0ACC2SC05_9FUNG</name>
<comment type="caution">
    <text evidence="1">The sequence shown here is derived from an EMBL/GenBank/DDBJ whole genome shotgun (WGS) entry which is preliminary data.</text>
</comment>
<evidence type="ECO:0000313" key="1">
    <source>
        <dbReference type="EMBL" id="KAJ9059835.1"/>
    </source>
</evidence>
<dbReference type="Proteomes" id="UP001165960">
    <property type="component" value="Unassembled WGS sequence"/>
</dbReference>
<accession>A0ACC2SC05</accession>
<organism evidence="1 2">
    <name type="scientific">Entomophthora muscae</name>
    <dbReference type="NCBI Taxonomy" id="34485"/>
    <lineage>
        <taxon>Eukaryota</taxon>
        <taxon>Fungi</taxon>
        <taxon>Fungi incertae sedis</taxon>
        <taxon>Zoopagomycota</taxon>
        <taxon>Entomophthoromycotina</taxon>
        <taxon>Entomophthoromycetes</taxon>
        <taxon>Entomophthorales</taxon>
        <taxon>Entomophthoraceae</taxon>
        <taxon>Entomophthora</taxon>
    </lineage>
</organism>
<evidence type="ECO:0000313" key="2">
    <source>
        <dbReference type="Proteomes" id="UP001165960"/>
    </source>
</evidence>
<proteinExistence type="predicted"/>
<gene>
    <name evidence="1" type="ORF">DSO57_1037402</name>
</gene>
<dbReference type="EMBL" id="QTSX02005370">
    <property type="protein sequence ID" value="KAJ9059835.1"/>
    <property type="molecule type" value="Genomic_DNA"/>
</dbReference>
<sequence>MSFGQLVIGPPGSGKTTYCRGMKEFLEGLGRKVVLINLDPANEFIPYTPDIDINDLITLDDAMREESLGPNGAMIFCLEFLEKNLDWLVKEMKKFPGGYFLIDSPGQVELYTHNLAVKSIFDSLQKLDYRLVAVHLVDSHYCTDLAKFVSVLLVSLKTMVMLELPHVNVLSKVDLMESYGQLAFNLEFYTEVMDLNYLVAHLNETTMGQRYHRLTKVMCDLVQEFGLVNFHPLMIEDKVSMASLLSSVDKAGGYIYGGLSVDNQSIQLSAVRIDDADEVVRYMQDRYLQSDG</sequence>
<keyword evidence="2" id="KW-1185">Reference proteome</keyword>